<comment type="caution">
    <text evidence="7">The sequence shown here is derived from an EMBL/GenBank/DDBJ whole genome shotgun (WGS) entry which is preliminary data.</text>
</comment>
<organism evidence="7 8">
    <name type="scientific">Salana multivorans</name>
    <dbReference type="NCBI Taxonomy" id="120377"/>
    <lineage>
        <taxon>Bacteria</taxon>
        <taxon>Bacillati</taxon>
        <taxon>Actinomycetota</taxon>
        <taxon>Actinomycetes</taxon>
        <taxon>Micrococcales</taxon>
        <taxon>Beutenbergiaceae</taxon>
        <taxon>Salana</taxon>
    </lineage>
</organism>
<dbReference type="Proteomes" id="UP000275356">
    <property type="component" value="Unassembled WGS sequence"/>
</dbReference>
<dbReference type="InterPro" id="IPR022764">
    <property type="entry name" value="Peptidase_S54_rhomboid_dom"/>
</dbReference>
<keyword evidence="3 5" id="KW-1133">Transmembrane helix</keyword>
<gene>
    <name evidence="7" type="ORF">EDD28_1216</name>
</gene>
<name>A0A3N2DA01_9MICO</name>
<evidence type="ECO:0000256" key="1">
    <source>
        <dbReference type="ARBA" id="ARBA00004141"/>
    </source>
</evidence>
<dbReference type="GO" id="GO:0004252">
    <property type="term" value="F:serine-type endopeptidase activity"/>
    <property type="evidence" value="ECO:0007669"/>
    <property type="project" value="InterPro"/>
</dbReference>
<dbReference type="EMBL" id="RKHQ01000001">
    <property type="protein sequence ID" value="ROR96630.1"/>
    <property type="molecule type" value="Genomic_DNA"/>
</dbReference>
<comment type="subcellular location">
    <subcellularLocation>
        <location evidence="1">Membrane</location>
        <topology evidence="1">Multi-pass membrane protein</topology>
    </subcellularLocation>
</comment>
<evidence type="ECO:0000256" key="4">
    <source>
        <dbReference type="ARBA" id="ARBA00023136"/>
    </source>
</evidence>
<dbReference type="AlphaFoldDB" id="A0A3N2DA01"/>
<feature type="transmembrane region" description="Helical" evidence="5">
    <location>
        <begin position="44"/>
        <end position="75"/>
    </location>
</feature>
<keyword evidence="4 5" id="KW-0472">Membrane</keyword>
<keyword evidence="7" id="KW-0378">Hydrolase</keyword>
<keyword evidence="7" id="KW-0645">Protease</keyword>
<dbReference type="Gene3D" id="1.20.1540.10">
    <property type="entry name" value="Rhomboid-like"/>
    <property type="match status" value="1"/>
</dbReference>
<feature type="transmembrane region" description="Helical" evidence="5">
    <location>
        <begin position="164"/>
        <end position="182"/>
    </location>
</feature>
<evidence type="ECO:0000259" key="6">
    <source>
        <dbReference type="Pfam" id="PF01694"/>
    </source>
</evidence>
<evidence type="ECO:0000256" key="2">
    <source>
        <dbReference type="ARBA" id="ARBA00022692"/>
    </source>
</evidence>
<protein>
    <submittedName>
        <fullName evidence="7">Membrane associated rhomboid family serine protease</fullName>
    </submittedName>
</protein>
<evidence type="ECO:0000256" key="3">
    <source>
        <dbReference type="ARBA" id="ARBA00022989"/>
    </source>
</evidence>
<dbReference type="GO" id="GO:0016020">
    <property type="term" value="C:membrane"/>
    <property type="evidence" value="ECO:0007669"/>
    <property type="project" value="UniProtKB-SubCell"/>
</dbReference>
<evidence type="ECO:0000256" key="5">
    <source>
        <dbReference type="SAM" id="Phobius"/>
    </source>
</evidence>
<evidence type="ECO:0000313" key="7">
    <source>
        <dbReference type="EMBL" id="ROR96630.1"/>
    </source>
</evidence>
<feature type="transmembrane region" description="Helical" evidence="5">
    <location>
        <begin position="135"/>
        <end position="158"/>
    </location>
</feature>
<dbReference type="PANTHER" id="PTHR43066:SF11">
    <property type="entry name" value="PEPTIDASE S54 RHOMBOID DOMAIN-CONTAINING PROTEIN"/>
    <property type="match status" value="1"/>
</dbReference>
<proteinExistence type="predicted"/>
<feature type="domain" description="Peptidase S54 rhomboid" evidence="6">
    <location>
        <begin position="44"/>
        <end position="181"/>
    </location>
</feature>
<keyword evidence="8" id="KW-1185">Reference proteome</keyword>
<dbReference type="PANTHER" id="PTHR43066">
    <property type="entry name" value="RHOMBOID-RELATED PROTEIN"/>
    <property type="match status" value="1"/>
</dbReference>
<dbReference type="InterPro" id="IPR035952">
    <property type="entry name" value="Rhomboid-like_sf"/>
</dbReference>
<evidence type="ECO:0000313" key="8">
    <source>
        <dbReference type="Proteomes" id="UP000275356"/>
    </source>
</evidence>
<dbReference type="GO" id="GO:0006508">
    <property type="term" value="P:proteolysis"/>
    <property type="evidence" value="ECO:0007669"/>
    <property type="project" value="UniProtKB-KW"/>
</dbReference>
<accession>A0A3N2DA01</accession>
<dbReference type="Pfam" id="PF01694">
    <property type="entry name" value="Rhomboid"/>
    <property type="match status" value="1"/>
</dbReference>
<feature type="transmembrane region" description="Helical" evidence="5">
    <location>
        <begin position="82"/>
        <end position="100"/>
    </location>
</feature>
<feature type="transmembrane region" description="Helical" evidence="5">
    <location>
        <begin position="106"/>
        <end position="123"/>
    </location>
</feature>
<keyword evidence="2 5" id="KW-0812">Transmembrane</keyword>
<reference evidence="7 8" key="1">
    <citation type="submission" date="2018-11" db="EMBL/GenBank/DDBJ databases">
        <title>Sequencing the genomes of 1000 actinobacteria strains.</title>
        <authorList>
            <person name="Klenk H.-P."/>
        </authorList>
    </citation>
    <scope>NUCLEOTIDE SEQUENCE [LARGE SCALE GENOMIC DNA]</scope>
    <source>
        <strain evidence="7 8">DSM 13521</strain>
    </source>
</reference>
<dbReference type="SUPFAM" id="SSF144091">
    <property type="entry name" value="Rhomboid-like"/>
    <property type="match status" value="1"/>
</dbReference>
<sequence length="191" mass="20245">MVRGALLGVGVLTGLMVVLQVVNWLSASWLTQHLGIRPRTWDGLWGVLFAPVLHGSWTHLFSNLLLVVVLGFLVALDGARRFAAVTAVIWFVSGLGVWLTAPPHSVTIGASMLVFGWLAYLVVRGFMTRDVWQIVLGVVLIVTLGGMFWTGIAVAAFGSSAVSWQGHLFGAAGGVLAAVQVGRAGRGRTTA</sequence>